<keyword evidence="11" id="KW-0576">Peroxisome</keyword>
<dbReference type="GO" id="GO:0046872">
    <property type="term" value="F:metal ion binding"/>
    <property type="evidence" value="ECO:0007669"/>
    <property type="project" value="InterPro"/>
</dbReference>
<dbReference type="InterPro" id="IPR020617">
    <property type="entry name" value="Thiolase_C"/>
</dbReference>
<sequence>MAHHILMLLLLSSLLLLSTCVYGHGAHSHAAGINDDKRCPSCNMAAKDAKFTWFTELNNGQRIYTCAMNTGDDYKKGSNYFSHPSLVGATMYQLANSSTTCTNACPECDDSLMVVKDPISGDIVSSKNFTFICLKRGQKIYFSSTGTKATFLAGLAASPYFGVRNVSCGGNQCPDQFQVPNDLAATTTAPSPTATSIDSSTAIADAERFCTGASVMFSGFQTTVHGTCVKLFFQPWVLDTSVKYAFGFIGVFALPLMNEYLVRTRESLRQTFRKRKNKTPSVKQMHKIILTLLYMAQMTIAYLAMLVVMIYDTGLFISLILGFGFGFILFKAEKPIATKEEPTETIAAVWRFSDFKSLTILHVPQMMCAHKCGGTITRALEQIEGVHRIYIDISDKCVYVSGSAPSKELMSTLDDIGYEASLLHEPVPDVDNLPTMQRIERIQGHMHAPAAPVEVVIVAATRTPIAKAKRGAFKDTTPDVLLRHVFEGIINQTKIDPKIIGDIVVGNVLQPGSAAVGARMGQLCAGIPYSVPLNSVNRQCSSGLQAFANVAAGIRAGYYDVGIAAGVESMSLTDMASSAPEVAWEDVYANEAAKNCTVSMGLTSENVAAKYGITRTQQDTMAAESHAKAAAAQQNGLFKGEITPVILKTDDGKEVVVSQDEGIRPGTSVQGLAKLRASFKENGTTTAGNSSQVSDGAAACLVMTRAMAEKLQLPILGSFVSYSVVGVPPEIMGVGPALAIPDALAKAGLTINDIDIFEINEAFASQALFCIDHLKIPKEKVNPKGGAIALGHPLGCTGARQIATLLYELKRTNKQYGVVSMCIGTGMGAAAIFKRERMVKKLDLYSILDVPPHASMDEVKQAYRKLALLHHPDRKQGSVPAEGVSSTFFQDVNEAYDTLSNPESRTAYDLKAYGMSTFATSTNPIEGAVKDDGYKRMTSEDVNRLMAHSNSFDRFSTAEYHRNRSVMAPNAIGRRTTGFAERKQFRAKAVPLPSKNSTIGALIVPVAAIAIMALGVNIMSQGTRGPKKATH</sequence>
<dbReference type="Pfam" id="PF00403">
    <property type="entry name" value="HMA"/>
    <property type="match status" value="1"/>
</dbReference>
<keyword evidence="12" id="KW-0012">Acyltransferase</keyword>
<dbReference type="InterPro" id="IPR018253">
    <property type="entry name" value="DnaJ_domain_CS"/>
</dbReference>
<dbReference type="InterPro" id="IPR006121">
    <property type="entry name" value="HMA_dom"/>
</dbReference>
<dbReference type="EC" id="2.3.1.16" evidence="13"/>
<keyword evidence="7" id="KW-0809">Transit peptide</keyword>
<dbReference type="SUPFAM" id="SSF53901">
    <property type="entry name" value="Thiolase-like"/>
    <property type="match status" value="2"/>
</dbReference>
<dbReference type="InterPro" id="IPR001623">
    <property type="entry name" value="DnaJ_domain"/>
</dbReference>
<reference evidence="18 19" key="1">
    <citation type="journal article" date="2014" name="Genome Biol. Evol.">
        <title>The secreted proteins of Achlya hypogyna and Thraustotheca clavata identify the ancestral oomycete secretome and reveal gene acquisitions by horizontal gene transfer.</title>
        <authorList>
            <person name="Misner I."/>
            <person name="Blouin N."/>
            <person name="Leonard G."/>
            <person name="Richards T.A."/>
            <person name="Lane C.E."/>
        </authorList>
    </citation>
    <scope>NUCLEOTIDE SEQUENCE [LARGE SCALE GENOMIC DNA]</scope>
    <source>
        <strain evidence="18 19">ATCC 34112</strain>
    </source>
</reference>
<dbReference type="GO" id="GO:0006635">
    <property type="term" value="P:fatty acid beta-oxidation"/>
    <property type="evidence" value="ECO:0007669"/>
    <property type="project" value="TreeGrafter"/>
</dbReference>
<feature type="transmembrane region" description="Helical" evidence="14">
    <location>
        <begin position="999"/>
        <end position="1019"/>
    </location>
</feature>
<feature type="transmembrane region" description="Helical" evidence="14">
    <location>
        <begin position="244"/>
        <end position="263"/>
    </location>
</feature>
<keyword evidence="15" id="KW-0732">Signal</keyword>
<keyword evidence="8 14" id="KW-1133">Transmembrane helix</keyword>
<dbReference type="GO" id="GO:0016020">
    <property type="term" value="C:membrane"/>
    <property type="evidence" value="ECO:0007669"/>
    <property type="project" value="UniProtKB-SubCell"/>
</dbReference>
<feature type="transmembrane region" description="Helical" evidence="14">
    <location>
        <begin position="310"/>
        <end position="330"/>
    </location>
</feature>
<feature type="signal peptide" evidence="15">
    <location>
        <begin position="1"/>
        <end position="25"/>
    </location>
</feature>
<dbReference type="PANTHER" id="PTHR43853">
    <property type="entry name" value="3-KETOACYL-COA THIOLASE, PEROXISOMAL"/>
    <property type="match status" value="1"/>
</dbReference>
<dbReference type="PANTHER" id="PTHR43853:SF8">
    <property type="entry name" value="3-KETOACYL-COA THIOLASE, PEROXISOMAL"/>
    <property type="match status" value="1"/>
</dbReference>
<feature type="domain" description="HMA" evidence="17">
    <location>
        <begin position="357"/>
        <end position="421"/>
    </location>
</feature>
<dbReference type="PRINTS" id="PR00625">
    <property type="entry name" value="JDOMAIN"/>
</dbReference>
<dbReference type="Pfam" id="PF00226">
    <property type="entry name" value="DnaJ"/>
    <property type="match status" value="1"/>
</dbReference>
<evidence type="ECO:0000256" key="2">
    <source>
        <dbReference type="ARBA" id="ARBA00004370"/>
    </source>
</evidence>
<dbReference type="SUPFAM" id="SSF55008">
    <property type="entry name" value="HMA, heavy metal-associated domain"/>
    <property type="match status" value="1"/>
</dbReference>
<dbReference type="SMART" id="SM00271">
    <property type="entry name" value="DnaJ"/>
    <property type="match status" value="1"/>
</dbReference>
<evidence type="ECO:0000259" key="16">
    <source>
        <dbReference type="PROSITE" id="PS50076"/>
    </source>
</evidence>
<evidence type="ECO:0000256" key="5">
    <source>
        <dbReference type="ARBA" id="ARBA00022692"/>
    </source>
</evidence>
<evidence type="ECO:0000256" key="9">
    <source>
        <dbReference type="ARBA" id="ARBA00023098"/>
    </source>
</evidence>
<dbReference type="SUPFAM" id="SSF46565">
    <property type="entry name" value="Chaperone J-domain"/>
    <property type="match status" value="1"/>
</dbReference>
<accession>A0A1V9ZD67</accession>
<name>A0A1V9ZD67_9STRA</name>
<feature type="chain" id="PRO_5012551539" description="acetyl-CoA C-acyltransferase" evidence="15">
    <location>
        <begin position="26"/>
        <end position="1031"/>
    </location>
</feature>
<dbReference type="GO" id="GO:0010124">
    <property type="term" value="P:phenylacetate catabolic process"/>
    <property type="evidence" value="ECO:0007669"/>
    <property type="project" value="TreeGrafter"/>
</dbReference>
<dbReference type="InterPro" id="IPR007274">
    <property type="entry name" value="Cop_transporter"/>
</dbReference>
<evidence type="ECO:0000313" key="18">
    <source>
        <dbReference type="EMBL" id="OQR95928.1"/>
    </source>
</evidence>
<evidence type="ECO:0000256" key="6">
    <source>
        <dbReference type="ARBA" id="ARBA00022832"/>
    </source>
</evidence>
<feature type="domain" description="J" evidence="16">
    <location>
        <begin position="843"/>
        <end position="912"/>
    </location>
</feature>
<dbReference type="PROSITE" id="PS00099">
    <property type="entry name" value="THIOLASE_3"/>
    <property type="match status" value="1"/>
</dbReference>
<evidence type="ECO:0000256" key="11">
    <source>
        <dbReference type="ARBA" id="ARBA00023140"/>
    </source>
</evidence>
<dbReference type="PROSITE" id="PS00737">
    <property type="entry name" value="THIOLASE_2"/>
    <property type="match status" value="1"/>
</dbReference>
<dbReference type="Pfam" id="PF00108">
    <property type="entry name" value="Thiolase_N"/>
    <property type="match status" value="1"/>
</dbReference>
<keyword evidence="6" id="KW-0276">Fatty acid metabolism</keyword>
<dbReference type="CDD" id="cd00751">
    <property type="entry name" value="thiolase"/>
    <property type="match status" value="1"/>
</dbReference>
<dbReference type="PROSITE" id="PS50076">
    <property type="entry name" value="DNAJ_2"/>
    <property type="match status" value="1"/>
</dbReference>
<dbReference type="Proteomes" id="UP000243217">
    <property type="component" value="Unassembled WGS sequence"/>
</dbReference>
<evidence type="ECO:0000256" key="3">
    <source>
        <dbReference type="ARBA" id="ARBA00010982"/>
    </source>
</evidence>
<dbReference type="Pfam" id="PF02803">
    <property type="entry name" value="Thiolase_C"/>
    <property type="match status" value="1"/>
</dbReference>
<dbReference type="InterPro" id="IPR050215">
    <property type="entry name" value="Thiolase-like_sf_Thiolase"/>
</dbReference>
<dbReference type="GO" id="GO:0005777">
    <property type="term" value="C:peroxisome"/>
    <property type="evidence" value="ECO:0007669"/>
    <property type="project" value="UniProtKB-SubCell"/>
</dbReference>
<dbReference type="OrthoDB" id="5404651at2759"/>
<comment type="subcellular location">
    <subcellularLocation>
        <location evidence="2">Membrane</location>
    </subcellularLocation>
    <subcellularLocation>
        <location evidence="1">Peroxisome</location>
    </subcellularLocation>
</comment>
<comment type="caution">
    <text evidence="18">The sequence shown here is derived from an EMBL/GenBank/DDBJ whole genome shotgun (WGS) entry which is preliminary data.</text>
</comment>
<gene>
    <name evidence="18" type="ORF">THRCLA_07456</name>
</gene>
<dbReference type="Gene3D" id="1.10.287.110">
    <property type="entry name" value="DnaJ domain"/>
    <property type="match status" value="1"/>
</dbReference>
<dbReference type="InterPro" id="IPR002155">
    <property type="entry name" value="Thiolase"/>
</dbReference>
<dbReference type="PROSITE" id="PS00636">
    <property type="entry name" value="DNAJ_1"/>
    <property type="match status" value="1"/>
</dbReference>
<evidence type="ECO:0000256" key="10">
    <source>
        <dbReference type="ARBA" id="ARBA00023136"/>
    </source>
</evidence>
<evidence type="ECO:0000256" key="1">
    <source>
        <dbReference type="ARBA" id="ARBA00004275"/>
    </source>
</evidence>
<dbReference type="STRING" id="74557.A0A1V9ZD67"/>
<evidence type="ECO:0000256" key="12">
    <source>
        <dbReference type="ARBA" id="ARBA00023315"/>
    </source>
</evidence>
<evidence type="ECO:0000259" key="17">
    <source>
        <dbReference type="PROSITE" id="PS50846"/>
    </source>
</evidence>
<comment type="similarity">
    <text evidence="3">Belongs to the thiolase-like superfamily. Thiolase family.</text>
</comment>
<dbReference type="CDD" id="cd06257">
    <property type="entry name" value="DnaJ"/>
    <property type="match status" value="1"/>
</dbReference>
<dbReference type="Gene3D" id="3.30.70.100">
    <property type="match status" value="1"/>
</dbReference>
<dbReference type="InterPro" id="IPR016039">
    <property type="entry name" value="Thiolase-like"/>
</dbReference>
<keyword evidence="9" id="KW-0443">Lipid metabolism</keyword>
<dbReference type="EMBL" id="JNBS01002006">
    <property type="protein sequence ID" value="OQR95928.1"/>
    <property type="molecule type" value="Genomic_DNA"/>
</dbReference>
<dbReference type="GO" id="GO:0005375">
    <property type="term" value="F:copper ion transmembrane transporter activity"/>
    <property type="evidence" value="ECO:0007669"/>
    <property type="project" value="InterPro"/>
</dbReference>
<evidence type="ECO:0000256" key="13">
    <source>
        <dbReference type="ARBA" id="ARBA00024073"/>
    </source>
</evidence>
<dbReference type="CDD" id="cd00371">
    <property type="entry name" value="HMA"/>
    <property type="match status" value="1"/>
</dbReference>
<evidence type="ECO:0000256" key="14">
    <source>
        <dbReference type="SAM" id="Phobius"/>
    </source>
</evidence>
<dbReference type="FunFam" id="3.40.47.10:FF:000010">
    <property type="entry name" value="Acetyl-CoA acetyltransferase (Thiolase)"/>
    <property type="match status" value="1"/>
</dbReference>
<dbReference type="Pfam" id="PF04145">
    <property type="entry name" value="Ctr"/>
    <property type="match status" value="1"/>
</dbReference>
<evidence type="ECO:0000256" key="7">
    <source>
        <dbReference type="ARBA" id="ARBA00022946"/>
    </source>
</evidence>
<keyword evidence="10 14" id="KW-0472">Membrane</keyword>
<organism evidence="18 19">
    <name type="scientific">Thraustotheca clavata</name>
    <dbReference type="NCBI Taxonomy" id="74557"/>
    <lineage>
        <taxon>Eukaryota</taxon>
        <taxon>Sar</taxon>
        <taxon>Stramenopiles</taxon>
        <taxon>Oomycota</taxon>
        <taxon>Saprolegniomycetes</taxon>
        <taxon>Saprolegniales</taxon>
        <taxon>Achlyaceae</taxon>
        <taxon>Thraustotheca</taxon>
    </lineage>
</organism>
<protein>
    <recommendedName>
        <fullName evidence="13">acetyl-CoA C-acyltransferase</fullName>
        <ecNumber evidence="13">2.3.1.16</ecNumber>
    </recommendedName>
</protein>
<keyword evidence="5 14" id="KW-0812">Transmembrane</keyword>
<dbReference type="InterPro" id="IPR020616">
    <property type="entry name" value="Thiolase_N"/>
</dbReference>
<dbReference type="AlphaFoldDB" id="A0A1V9ZD67"/>
<dbReference type="PROSITE" id="PS50846">
    <property type="entry name" value="HMA_2"/>
    <property type="match status" value="1"/>
</dbReference>
<evidence type="ECO:0000256" key="4">
    <source>
        <dbReference type="ARBA" id="ARBA00022679"/>
    </source>
</evidence>
<keyword evidence="19" id="KW-1185">Reference proteome</keyword>
<dbReference type="Gene3D" id="3.40.47.10">
    <property type="match status" value="2"/>
</dbReference>
<dbReference type="NCBIfam" id="TIGR01930">
    <property type="entry name" value="AcCoA-C-Actrans"/>
    <property type="match status" value="1"/>
</dbReference>
<dbReference type="InterPro" id="IPR036869">
    <property type="entry name" value="J_dom_sf"/>
</dbReference>
<dbReference type="InterPro" id="IPR020613">
    <property type="entry name" value="Thiolase_CS"/>
</dbReference>
<evidence type="ECO:0000256" key="8">
    <source>
        <dbReference type="ARBA" id="ARBA00022989"/>
    </source>
</evidence>
<evidence type="ECO:0000313" key="19">
    <source>
        <dbReference type="Proteomes" id="UP000243217"/>
    </source>
</evidence>
<dbReference type="GO" id="GO:0003988">
    <property type="term" value="F:acetyl-CoA C-acyltransferase activity"/>
    <property type="evidence" value="ECO:0007669"/>
    <property type="project" value="UniProtKB-EC"/>
</dbReference>
<keyword evidence="4" id="KW-0808">Transferase</keyword>
<dbReference type="InterPro" id="IPR036163">
    <property type="entry name" value="HMA_dom_sf"/>
</dbReference>
<evidence type="ECO:0000256" key="15">
    <source>
        <dbReference type="SAM" id="SignalP"/>
    </source>
</evidence>
<proteinExistence type="inferred from homology"/>
<dbReference type="InterPro" id="IPR020610">
    <property type="entry name" value="Thiolase_AS"/>
</dbReference>